<protein>
    <submittedName>
        <fullName evidence="2">Glycosyltransferase involved in cell wall bisynthesis</fullName>
    </submittedName>
</protein>
<name>A0ABS5QJV2_9BACT</name>
<sequence>MLNIFYPVEVFVVNGKKYTRSAWVVNGYGKYFNKVNFYANIFYVNNIDTNKFQEIDSNIALINFFDKGIDFKSFIKNIGYYKNKIKKINDDELFFILYPYKFIGFLLGLILRNKKLIIRVVSDPIQQFTIHGNKFQRFIRKLLKPFVYIIYEGISRFIFQDNLIFYTANITTNKKNHINQIEIISCSNFNEDKALINNKITKKISFVGGEINRKGLNVLLKALNHTNHNVELNIIGMDKLQRKENIKLAQNLNIKFHGKIYKRDVFYKKLAQSDILVMPSFGEKQGKTQLEAMSVGVVPICADGGGTYRTIDNYYNGLLFKQLDWKALAKNIDMLYNKPELYEDLKQNALEYIQELSLEKQVKKMSKTINNFYNL</sequence>
<accession>A0ABS5QJV2</accession>
<keyword evidence="3" id="KW-1185">Reference proteome</keyword>
<feature type="domain" description="Glycosyl transferase family 1" evidence="1">
    <location>
        <begin position="196"/>
        <end position="349"/>
    </location>
</feature>
<dbReference type="SUPFAM" id="SSF53756">
    <property type="entry name" value="UDP-Glycosyltransferase/glycogen phosphorylase"/>
    <property type="match status" value="1"/>
</dbReference>
<dbReference type="PANTHER" id="PTHR45947:SF3">
    <property type="entry name" value="SULFOQUINOVOSYL TRANSFERASE SQD2"/>
    <property type="match status" value="1"/>
</dbReference>
<proteinExistence type="predicted"/>
<dbReference type="EMBL" id="JAEDAM010000004">
    <property type="protein sequence ID" value="MBS8121546.1"/>
    <property type="molecule type" value="Genomic_DNA"/>
</dbReference>
<dbReference type="CDD" id="cd03801">
    <property type="entry name" value="GT4_PimA-like"/>
    <property type="match status" value="1"/>
</dbReference>
<dbReference type="Gene3D" id="3.40.50.2000">
    <property type="entry name" value="Glycogen Phosphorylase B"/>
    <property type="match status" value="2"/>
</dbReference>
<dbReference type="Pfam" id="PF00534">
    <property type="entry name" value="Glycos_transf_1"/>
    <property type="match status" value="1"/>
</dbReference>
<gene>
    <name evidence="2" type="ORF">VAMP_7n38</name>
</gene>
<dbReference type="Proteomes" id="UP000680365">
    <property type="component" value="Unassembled WGS sequence"/>
</dbReference>
<evidence type="ECO:0000259" key="1">
    <source>
        <dbReference type="Pfam" id="PF00534"/>
    </source>
</evidence>
<reference evidence="2 3" key="1">
    <citation type="journal article" date="2021" name="Nat. Commun.">
        <title>Reductive evolution and unique predatory mode in the CPR bacterium Vampirococcus lugosii.</title>
        <authorList>
            <person name="Moreira D."/>
            <person name="Zivanovic Y."/>
            <person name="Lopez-Archilla A.I."/>
            <person name="Iniesto M."/>
            <person name="Lopez-Garcia P."/>
        </authorList>
    </citation>
    <scope>NUCLEOTIDE SEQUENCE [LARGE SCALE GENOMIC DNA]</scope>
    <source>
        <strain evidence="2">Chiprana</strain>
    </source>
</reference>
<dbReference type="RefSeq" id="WP_213348149.1">
    <property type="nucleotide sequence ID" value="NZ_JAEDAM010000004.1"/>
</dbReference>
<dbReference type="InterPro" id="IPR050194">
    <property type="entry name" value="Glycosyltransferase_grp1"/>
</dbReference>
<organism evidence="2 3">
    <name type="scientific">Candidatus Vampirococcus lugosii</name>
    <dbReference type="NCBI Taxonomy" id="2789015"/>
    <lineage>
        <taxon>Bacteria</taxon>
        <taxon>Candidatus Absconditibacteriota</taxon>
        <taxon>Vampirococcus</taxon>
    </lineage>
</organism>
<evidence type="ECO:0000313" key="3">
    <source>
        <dbReference type="Proteomes" id="UP000680365"/>
    </source>
</evidence>
<dbReference type="InterPro" id="IPR001296">
    <property type="entry name" value="Glyco_trans_1"/>
</dbReference>
<evidence type="ECO:0000313" key="2">
    <source>
        <dbReference type="EMBL" id="MBS8121546.1"/>
    </source>
</evidence>
<comment type="caution">
    <text evidence="2">The sequence shown here is derived from an EMBL/GenBank/DDBJ whole genome shotgun (WGS) entry which is preliminary data.</text>
</comment>
<dbReference type="PANTHER" id="PTHR45947">
    <property type="entry name" value="SULFOQUINOVOSYL TRANSFERASE SQD2"/>
    <property type="match status" value="1"/>
</dbReference>